<feature type="modified residue" description="Phosphohistidine" evidence="2">
    <location>
        <position position="40"/>
    </location>
</feature>
<dbReference type="Proteomes" id="UP000283734">
    <property type="component" value="Unassembled WGS sequence"/>
</dbReference>
<dbReference type="EMBL" id="QYYA01000001">
    <property type="protein sequence ID" value="RJG20246.1"/>
    <property type="molecule type" value="Genomic_DNA"/>
</dbReference>
<dbReference type="Gene3D" id="1.20.120.160">
    <property type="entry name" value="HPT domain"/>
    <property type="match status" value="1"/>
</dbReference>
<evidence type="ECO:0000313" key="4">
    <source>
        <dbReference type="EMBL" id="RJG20246.1"/>
    </source>
</evidence>
<protein>
    <submittedName>
        <fullName evidence="4">Hpt domain-containing protein</fullName>
    </submittedName>
</protein>
<keyword evidence="5" id="KW-1185">Reference proteome</keyword>
<dbReference type="GO" id="GO:0004672">
    <property type="term" value="F:protein kinase activity"/>
    <property type="evidence" value="ECO:0007669"/>
    <property type="project" value="UniProtKB-ARBA"/>
</dbReference>
<evidence type="ECO:0000256" key="1">
    <source>
        <dbReference type="ARBA" id="ARBA00023012"/>
    </source>
</evidence>
<evidence type="ECO:0000259" key="3">
    <source>
        <dbReference type="PROSITE" id="PS50894"/>
    </source>
</evidence>
<name>A0A418Y3X3_9GAMM</name>
<accession>A0A418Y3X3</accession>
<dbReference type="AlphaFoldDB" id="A0A418Y3X3"/>
<gene>
    <name evidence="4" type="ORF">D4A39_00410</name>
</gene>
<dbReference type="GO" id="GO:0000160">
    <property type="term" value="P:phosphorelay signal transduction system"/>
    <property type="evidence" value="ECO:0007669"/>
    <property type="project" value="UniProtKB-KW"/>
</dbReference>
<dbReference type="InterPro" id="IPR036641">
    <property type="entry name" value="HPT_dom_sf"/>
</dbReference>
<dbReference type="SMART" id="SM00073">
    <property type="entry name" value="HPT"/>
    <property type="match status" value="1"/>
</dbReference>
<evidence type="ECO:0000313" key="5">
    <source>
        <dbReference type="Proteomes" id="UP000283734"/>
    </source>
</evidence>
<sequence length="94" mass="10005">MGSDFSVLLESFERDGQQRLAALTAALAVGDTDSVRREAHSFKGSSGNLGAIQVCTLCMELEALAGEGNLERAETVLTRLNSTFRQACEALNAL</sequence>
<dbReference type="InterPro" id="IPR008207">
    <property type="entry name" value="Sig_transdc_His_kin_Hpt_dom"/>
</dbReference>
<keyword evidence="1" id="KW-0902">Two-component regulatory system</keyword>
<feature type="domain" description="HPt" evidence="3">
    <location>
        <begin position="1"/>
        <end position="94"/>
    </location>
</feature>
<dbReference type="PROSITE" id="PS50894">
    <property type="entry name" value="HPT"/>
    <property type="match status" value="1"/>
</dbReference>
<dbReference type="OrthoDB" id="9131849at2"/>
<comment type="caution">
    <text evidence="4">The sequence shown here is derived from an EMBL/GenBank/DDBJ whole genome shotgun (WGS) entry which is preliminary data.</text>
</comment>
<evidence type="ECO:0000256" key="2">
    <source>
        <dbReference type="PROSITE-ProRule" id="PRU00110"/>
    </source>
</evidence>
<dbReference type="Pfam" id="PF01627">
    <property type="entry name" value="Hpt"/>
    <property type="match status" value="1"/>
</dbReference>
<organism evidence="4 5">
    <name type="scientific">Alcanivorax profundi</name>
    <dbReference type="NCBI Taxonomy" id="2338368"/>
    <lineage>
        <taxon>Bacteria</taxon>
        <taxon>Pseudomonadati</taxon>
        <taxon>Pseudomonadota</taxon>
        <taxon>Gammaproteobacteria</taxon>
        <taxon>Oceanospirillales</taxon>
        <taxon>Alcanivoracaceae</taxon>
        <taxon>Alcanivorax</taxon>
    </lineage>
</organism>
<reference evidence="4 5" key="1">
    <citation type="submission" date="2018-09" db="EMBL/GenBank/DDBJ databases">
        <title>Alcanivorax profundi sp. nov., isolated from 1000 m-depth seawater of the Mariana Trench.</title>
        <authorList>
            <person name="Liu J."/>
        </authorList>
    </citation>
    <scope>NUCLEOTIDE SEQUENCE [LARGE SCALE GENOMIC DNA]</scope>
    <source>
        <strain evidence="4 5">MTEO17</strain>
    </source>
</reference>
<proteinExistence type="predicted"/>
<keyword evidence="2" id="KW-0597">Phosphoprotein</keyword>
<dbReference type="SUPFAM" id="SSF47226">
    <property type="entry name" value="Histidine-containing phosphotransfer domain, HPT domain"/>
    <property type="match status" value="1"/>
</dbReference>